<dbReference type="eggNOG" id="arCOG02987">
    <property type="taxonomic scope" value="Archaea"/>
</dbReference>
<accession>Q18H94</accession>
<sequence>MTMSENTDSIPVIVIDTDTKTKITVSIGTNLRDALRNHDFSPYGRLSETLNCGGNGLCATCGVRVRVYNNQQNDIADTQIHIDDNDIMYPDSGPTPDHWHDRLAARFGYPRLSCQITVSEPLVVQLLPKKLLWGGRKTKTEVTDSMRTNDVDSNYR</sequence>
<dbReference type="SUPFAM" id="SSF54292">
    <property type="entry name" value="2Fe-2S ferredoxin-like"/>
    <property type="match status" value="1"/>
</dbReference>
<dbReference type="InterPro" id="IPR036010">
    <property type="entry name" value="2Fe-2S_ferredoxin-like_sf"/>
</dbReference>
<keyword evidence="2" id="KW-1185">Reference proteome</keyword>
<dbReference type="GeneID" id="4193982"/>
<name>Q18H94_HALWD</name>
<dbReference type="InterPro" id="IPR012675">
    <property type="entry name" value="Beta-grasp_dom_sf"/>
</dbReference>
<protein>
    <submittedName>
        <fullName evidence="1">Ferredoxin (2Fe-2S)</fullName>
    </submittedName>
</protein>
<dbReference type="KEGG" id="hwa:HQ_2537A"/>
<evidence type="ECO:0000313" key="1">
    <source>
        <dbReference type="EMBL" id="CAJ52649.1"/>
    </source>
</evidence>
<gene>
    <name evidence="1" type="primary">fer8</name>
    <name evidence="1" type="ordered locus">HQ_2537A</name>
</gene>
<dbReference type="InterPro" id="IPR001041">
    <property type="entry name" value="2Fe-2S_ferredoxin-type"/>
</dbReference>
<dbReference type="RefSeq" id="WP_011571767.1">
    <property type="nucleotide sequence ID" value="NC_008212.1"/>
</dbReference>
<dbReference type="CDD" id="cd00207">
    <property type="entry name" value="fer2"/>
    <property type="match status" value="1"/>
</dbReference>
<dbReference type="AlphaFoldDB" id="Q18H94"/>
<evidence type="ECO:0000313" key="2">
    <source>
        <dbReference type="Proteomes" id="UP000001975"/>
    </source>
</evidence>
<organism evidence="1 2">
    <name type="scientific">Haloquadratum walsbyi (strain DSM 16790 / HBSQ001)</name>
    <dbReference type="NCBI Taxonomy" id="362976"/>
    <lineage>
        <taxon>Archaea</taxon>
        <taxon>Methanobacteriati</taxon>
        <taxon>Methanobacteriota</taxon>
        <taxon>Stenosarchaea group</taxon>
        <taxon>Halobacteria</taxon>
        <taxon>Halobacteriales</taxon>
        <taxon>Haloferacaceae</taxon>
        <taxon>Haloquadratum</taxon>
    </lineage>
</organism>
<proteinExistence type="predicted"/>
<reference evidence="1 2" key="1">
    <citation type="journal article" date="2006" name="BMC Genomics">
        <title>The genome of the square archaeon Haloquadratum walsbyi: life at the limits of water activity.</title>
        <authorList>
            <person name="Bolhuis H.H."/>
            <person name="Palm P.P."/>
            <person name="Wende A.W."/>
            <person name="Falb M.M."/>
            <person name="Rampp M.M."/>
            <person name="Rodriguez-Valera F.F."/>
            <person name="Pfeiffer F.F."/>
            <person name="Oesterhelt D.D."/>
        </authorList>
    </citation>
    <scope>NUCLEOTIDE SEQUENCE [LARGE SCALE GENOMIC DNA]</scope>
    <source>
        <strain evidence="2">DSM 16790 / HBSQ001</strain>
    </source>
</reference>
<dbReference type="GO" id="GO:0051536">
    <property type="term" value="F:iron-sulfur cluster binding"/>
    <property type="evidence" value="ECO:0007669"/>
    <property type="project" value="InterPro"/>
</dbReference>
<dbReference type="EMBL" id="AM180088">
    <property type="protein sequence ID" value="CAJ52649.1"/>
    <property type="molecule type" value="Genomic_DNA"/>
</dbReference>
<dbReference type="HOGENOM" id="CLU_082632_10_3_2"/>
<dbReference type="Proteomes" id="UP000001975">
    <property type="component" value="Chromosome"/>
</dbReference>
<dbReference type="Gene3D" id="3.10.20.30">
    <property type="match status" value="1"/>
</dbReference>
<dbReference type="STRING" id="362976.HQ_2537A"/>